<comment type="caution">
    <text evidence="1">The sequence shown here is derived from an EMBL/GenBank/DDBJ whole genome shotgun (WGS) entry which is preliminary data.</text>
</comment>
<reference evidence="1 2" key="1">
    <citation type="submission" date="2018-11" db="EMBL/GenBank/DDBJ databases">
        <title>Genome sequencing of Paenibacillus sp. KCOM 3021 (= ChDC PVNT-B20).</title>
        <authorList>
            <person name="Kook J.-K."/>
            <person name="Park S.-N."/>
            <person name="Lim Y.K."/>
        </authorList>
    </citation>
    <scope>NUCLEOTIDE SEQUENCE [LARGE SCALE GENOMIC DNA]</scope>
    <source>
        <strain evidence="1 2">KCOM 3021</strain>
    </source>
</reference>
<accession>A0A3P3TA53</accession>
<keyword evidence="2" id="KW-1185">Reference proteome</keyword>
<dbReference type="InterPro" id="IPR036891">
    <property type="entry name" value="Signal_recog_part_SRP54_M_sf"/>
</dbReference>
<dbReference type="Gene3D" id="1.10.260.30">
    <property type="entry name" value="Signal recognition particle, SRP54 subunit, M-domain"/>
    <property type="match status" value="1"/>
</dbReference>
<sequence length="139" mass="16693">MFKKIDEYLNSIITFDAYLRTLNRGFQADCWESGTGRIKFISDEKYQELKKLTNIMTTEELRNPHLISDERIRELATLSNVNHDEIKIHFFDFELSYRIKHPKKLDGKSLDEQMKYYKNIAEERGILKISRRHSTKKFE</sequence>
<dbReference type="EMBL" id="RRCN01000002">
    <property type="protein sequence ID" value="RRJ54916.1"/>
    <property type="molecule type" value="Genomic_DNA"/>
</dbReference>
<organism evidence="1 2">
    <name type="scientific">Paenibacillus oralis</name>
    <dbReference type="NCBI Taxonomy" id="2490856"/>
    <lineage>
        <taxon>Bacteria</taxon>
        <taxon>Bacillati</taxon>
        <taxon>Bacillota</taxon>
        <taxon>Bacilli</taxon>
        <taxon>Bacillales</taxon>
        <taxon>Paenibacillaceae</taxon>
        <taxon>Paenibacillus</taxon>
    </lineage>
</organism>
<dbReference type="Proteomes" id="UP000267017">
    <property type="component" value="Unassembled WGS sequence"/>
</dbReference>
<dbReference type="GO" id="GO:0006614">
    <property type="term" value="P:SRP-dependent cotranslational protein targeting to membrane"/>
    <property type="evidence" value="ECO:0007669"/>
    <property type="project" value="InterPro"/>
</dbReference>
<gene>
    <name evidence="1" type="ORF">EHV15_35690</name>
</gene>
<evidence type="ECO:0000313" key="1">
    <source>
        <dbReference type="EMBL" id="RRJ54916.1"/>
    </source>
</evidence>
<dbReference type="RefSeq" id="WP_128636009.1">
    <property type="nucleotide sequence ID" value="NZ_RRCN01000002.1"/>
</dbReference>
<dbReference type="GO" id="GO:0008312">
    <property type="term" value="F:7S RNA binding"/>
    <property type="evidence" value="ECO:0007669"/>
    <property type="project" value="InterPro"/>
</dbReference>
<evidence type="ECO:0000313" key="2">
    <source>
        <dbReference type="Proteomes" id="UP000267017"/>
    </source>
</evidence>
<dbReference type="AlphaFoldDB" id="A0A3P3TA53"/>
<proteinExistence type="predicted"/>
<name>A0A3P3TA53_9BACL</name>
<protein>
    <submittedName>
        <fullName evidence="1">Uncharacterized protein</fullName>
    </submittedName>
</protein>
<dbReference type="GO" id="GO:0048500">
    <property type="term" value="C:signal recognition particle"/>
    <property type="evidence" value="ECO:0007669"/>
    <property type="project" value="InterPro"/>
</dbReference>